<keyword evidence="3" id="KW-1185">Reference proteome</keyword>
<comment type="similarity">
    <text evidence="1">Belongs to the ROK (NagC/XylR) family.</text>
</comment>
<dbReference type="InterPro" id="IPR000600">
    <property type="entry name" value="ROK"/>
</dbReference>
<comment type="caution">
    <text evidence="2">The sequence shown here is derived from an EMBL/GenBank/DDBJ whole genome shotgun (WGS) entry which is preliminary data.</text>
</comment>
<accession>A0ABS5TTE8</accession>
<organism evidence="2 3">
    <name type="scientific">Kineosporia corallincola</name>
    <dbReference type="NCBI Taxonomy" id="2835133"/>
    <lineage>
        <taxon>Bacteria</taxon>
        <taxon>Bacillati</taxon>
        <taxon>Actinomycetota</taxon>
        <taxon>Actinomycetes</taxon>
        <taxon>Kineosporiales</taxon>
        <taxon>Kineosporiaceae</taxon>
        <taxon>Kineosporia</taxon>
    </lineage>
</organism>
<gene>
    <name evidence="2" type="ORF">KIH74_34290</name>
</gene>
<evidence type="ECO:0000256" key="1">
    <source>
        <dbReference type="ARBA" id="ARBA00006479"/>
    </source>
</evidence>
<name>A0ABS5TTE8_9ACTN</name>
<dbReference type="SUPFAM" id="SSF53067">
    <property type="entry name" value="Actin-like ATPase domain"/>
    <property type="match status" value="1"/>
</dbReference>
<dbReference type="Pfam" id="PF00480">
    <property type="entry name" value="ROK"/>
    <property type="match status" value="1"/>
</dbReference>
<dbReference type="EMBL" id="JAHBAY010000023">
    <property type="protein sequence ID" value="MBT0774066.1"/>
    <property type="molecule type" value="Genomic_DNA"/>
</dbReference>
<dbReference type="PANTHER" id="PTHR18964">
    <property type="entry name" value="ROK (REPRESSOR, ORF, KINASE) FAMILY"/>
    <property type="match status" value="1"/>
</dbReference>
<dbReference type="InterPro" id="IPR043129">
    <property type="entry name" value="ATPase_NBD"/>
</dbReference>
<dbReference type="RefSeq" id="WP_214160604.1">
    <property type="nucleotide sequence ID" value="NZ_JAHBAY010000023.1"/>
</dbReference>
<dbReference type="PANTHER" id="PTHR18964:SF169">
    <property type="entry name" value="N-ACETYLMANNOSAMINE KINASE"/>
    <property type="match status" value="1"/>
</dbReference>
<dbReference type="Gene3D" id="3.30.420.40">
    <property type="match status" value="2"/>
</dbReference>
<sequence length="290" mass="29853">MRSAVPVLEVGGSHLTAALVSLDAALPSVTRMRRWHVEPDCSAASFVQTLLEGAAWLDVAPGTDWGIAMPGPFDYDAGIGRFEGVGKFEALNGFDVRAAFTAGLPAAPGRVVFLNDADAFGLGEYAAGAARGFRRAICLTLGTGVGSAFVADGVALSSGPGVPPDGEAHFIVWGGAELEETVSRRAIRRGYAELTGQHLDVHEIAALARAGDGVAAALLERTFRALGEALSPHVRDFGAEVLVLGGSIAGSFDLIEPPLRKGLARDVVLRVAADPEHAPLIGAAAHACSG</sequence>
<proteinExistence type="inferred from homology"/>
<evidence type="ECO:0000313" key="3">
    <source>
        <dbReference type="Proteomes" id="UP001197247"/>
    </source>
</evidence>
<protein>
    <submittedName>
        <fullName evidence="2">ROK family protein</fullName>
    </submittedName>
</protein>
<reference evidence="2 3" key="1">
    <citation type="submission" date="2021-05" db="EMBL/GenBank/DDBJ databases">
        <title>Kineosporia and Streptomyces sp. nov. two new marine actinobacteria isolated from Coral.</title>
        <authorList>
            <person name="Buangrab K."/>
            <person name="Sutthacheep M."/>
            <person name="Yeemin T."/>
            <person name="Harunari E."/>
            <person name="Igarashi Y."/>
            <person name="Kanchanasin P."/>
            <person name="Tanasupawat S."/>
            <person name="Phongsopitanun W."/>
        </authorList>
    </citation>
    <scope>NUCLEOTIDE SEQUENCE [LARGE SCALE GENOMIC DNA]</scope>
    <source>
        <strain evidence="2 3">J2-2</strain>
    </source>
</reference>
<dbReference type="Proteomes" id="UP001197247">
    <property type="component" value="Unassembled WGS sequence"/>
</dbReference>
<evidence type="ECO:0000313" key="2">
    <source>
        <dbReference type="EMBL" id="MBT0774066.1"/>
    </source>
</evidence>